<dbReference type="InterPro" id="IPR023373">
    <property type="entry name" value="YmcC_sf"/>
</dbReference>
<dbReference type="OrthoDB" id="5591889at2"/>
<dbReference type="EMBL" id="CP002505">
    <property type="protein sequence ID" value="ADW75192.1"/>
    <property type="molecule type" value="Genomic_DNA"/>
</dbReference>
<evidence type="ECO:0000256" key="1">
    <source>
        <dbReference type="SAM" id="SignalP"/>
    </source>
</evidence>
<dbReference type="KEGG" id="rah:Rahaq_3602"/>
<dbReference type="Gene3D" id="2.40.360.10">
    <property type="entry name" value="YmcC-like"/>
    <property type="match status" value="1"/>
</dbReference>
<name>A0A0H3FEG2_RAHSY</name>
<accession>A0A0H3FEG2</accession>
<dbReference type="Proteomes" id="UP000007257">
    <property type="component" value="Chromosome"/>
</dbReference>
<dbReference type="SUPFAM" id="SSF159270">
    <property type="entry name" value="YmcC-like"/>
    <property type="match status" value="1"/>
</dbReference>
<keyword evidence="2" id="KW-0449">Lipoprotein</keyword>
<reference evidence="2 3" key="2">
    <citation type="journal article" date="2012" name="J. Bacteriol.">
        <title>Complete Genome Sequence of Rahnella sp. Strain Y9602, a Gammaproteobacterium Isolate from Metal- and Radionuclide-Contaminated Soil.</title>
        <authorList>
            <person name="Martinez R.J."/>
            <person name="Bruce D."/>
            <person name="Detter C."/>
            <person name="Goodwin L.A."/>
            <person name="Han J."/>
            <person name="Han C.S."/>
            <person name="Held B."/>
            <person name="Land M.L."/>
            <person name="Mikhailova N."/>
            <person name="Nolan M."/>
            <person name="Pennacchio L."/>
            <person name="Pitluck S."/>
            <person name="Tapia R."/>
            <person name="Woyke T."/>
            <person name="Sobecky P.A."/>
        </authorList>
    </citation>
    <scope>NUCLEOTIDE SEQUENCE [LARGE SCALE GENOMIC DNA]</scope>
    <source>
        <strain evidence="2 3">Y9602</strain>
    </source>
</reference>
<dbReference type="AlphaFoldDB" id="A0A0H3FEG2"/>
<dbReference type="RefSeq" id="WP_013576883.1">
    <property type="nucleotide sequence ID" value="NC_015061.1"/>
</dbReference>
<evidence type="ECO:0000313" key="2">
    <source>
        <dbReference type="EMBL" id="ADW75192.1"/>
    </source>
</evidence>
<feature type="chain" id="PRO_5002609081" evidence="1">
    <location>
        <begin position="21"/>
        <end position="218"/>
    </location>
</feature>
<reference evidence="3" key="1">
    <citation type="submission" date="2011-01" db="EMBL/GenBank/DDBJ databases">
        <title>Complete sequence of chromosome of Rahnella sp. Y9602.</title>
        <authorList>
            <consortium name="US DOE Joint Genome Institute"/>
            <person name="Lucas S."/>
            <person name="Copeland A."/>
            <person name="Lapidus A."/>
            <person name="Cheng J.-F."/>
            <person name="Goodwin L."/>
            <person name="Pitluck S."/>
            <person name="Lu M."/>
            <person name="Detter J.C."/>
            <person name="Han C."/>
            <person name="Tapia R."/>
            <person name="Land M."/>
            <person name="Hauser L."/>
            <person name="Kyrpides N."/>
            <person name="Ivanova N."/>
            <person name="Ovchinnikova G."/>
            <person name="Pagani I."/>
            <person name="Sobecky P.A."/>
            <person name="Martinez R.J."/>
            <person name="Woyke T."/>
        </authorList>
    </citation>
    <scope>NUCLEOTIDE SEQUENCE [LARGE SCALE GENOMIC DNA]</scope>
    <source>
        <strain evidence="3">Y9602</strain>
    </source>
</reference>
<dbReference type="PROSITE" id="PS51257">
    <property type="entry name" value="PROKAR_LIPOPROTEIN"/>
    <property type="match status" value="1"/>
</dbReference>
<feature type="signal peptide" evidence="1">
    <location>
        <begin position="1"/>
        <end position="20"/>
    </location>
</feature>
<protein>
    <submittedName>
        <fullName evidence="2">Putative lipoprotein YmcC</fullName>
    </submittedName>
</protein>
<organism evidence="2 3">
    <name type="scientific">Rahnella sp. (strain Y9602)</name>
    <dbReference type="NCBI Taxonomy" id="2703885"/>
    <lineage>
        <taxon>Bacteria</taxon>
        <taxon>Pseudomonadati</taxon>
        <taxon>Pseudomonadota</taxon>
        <taxon>Gammaproteobacteria</taxon>
        <taxon>Enterobacterales</taxon>
        <taxon>Yersiniaceae</taxon>
        <taxon>Rahnella</taxon>
    </lineage>
</organism>
<dbReference type="HOGENOM" id="CLU_098990_1_0_6"/>
<proteinExistence type="predicted"/>
<sequence precursor="true">MRYSLLFLCLLLQACSPSQNSLVDTFKVAIKGPQDVVVPPQRIAAIPYGSIYLKLPTSAQIFVVGYLQDGFEKWSTGDQVVFITQNGRLVRSAGYSQGDLLEVTNLQQDPLLHAANLREGAGWTRLMRWTENRQPLSSVVTSRFSREDDETLTLPGRVVACQVWREDVTLEATGDRWQNTFWVDPHSGLVLKSNQRLGADMPVSMTLLKPANAGIPPA</sequence>
<keyword evidence="1" id="KW-0732">Signal</keyword>
<dbReference type="eggNOG" id="ENOG502ZAMG">
    <property type="taxonomic scope" value="Bacteria"/>
</dbReference>
<evidence type="ECO:0000313" key="3">
    <source>
        <dbReference type="Proteomes" id="UP000007257"/>
    </source>
</evidence>
<dbReference type="InterPro" id="IPR021308">
    <property type="entry name" value="GfcB"/>
</dbReference>
<gene>
    <name evidence="2" type="ordered locus">Rahaq_3602</name>
</gene>
<dbReference type="Pfam" id="PF11102">
    <property type="entry name" value="YjbF"/>
    <property type="match status" value="1"/>
</dbReference>